<accession>A0A392NIC9</accession>
<reference evidence="6 7" key="1">
    <citation type="journal article" date="2018" name="Front. Plant Sci.">
        <title>Red Clover (Trifolium pratense) and Zigzag Clover (T. medium) - A Picture of Genomic Similarities and Differences.</title>
        <authorList>
            <person name="Dluhosova J."/>
            <person name="Istvanek J."/>
            <person name="Nedelnik J."/>
            <person name="Repkova J."/>
        </authorList>
    </citation>
    <scope>NUCLEOTIDE SEQUENCE [LARGE SCALE GENOMIC DNA]</scope>
    <source>
        <strain evidence="7">cv. 10/8</strain>
        <tissue evidence="6">Leaf</tissue>
    </source>
</reference>
<dbReference type="PROSITE" id="PS50176">
    <property type="entry name" value="ARM_REPEAT"/>
    <property type="match status" value="1"/>
</dbReference>
<comment type="similarity">
    <text evidence="1">Belongs to the importin alpha family.</text>
</comment>
<dbReference type="Proteomes" id="UP000265520">
    <property type="component" value="Unassembled WGS sequence"/>
</dbReference>
<dbReference type="Gene3D" id="1.25.10.10">
    <property type="entry name" value="Leucine-rich Repeat Variant"/>
    <property type="match status" value="1"/>
</dbReference>
<dbReference type="PANTHER" id="PTHR23316">
    <property type="entry name" value="IMPORTIN ALPHA"/>
    <property type="match status" value="1"/>
</dbReference>
<dbReference type="InterPro" id="IPR000225">
    <property type="entry name" value="Armadillo"/>
</dbReference>
<evidence type="ECO:0000256" key="4">
    <source>
        <dbReference type="ARBA" id="ARBA00022927"/>
    </source>
</evidence>
<dbReference type="EMBL" id="LXQA010038704">
    <property type="protein sequence ID" value="MCH98858.1"/>
    <property type="molecule type" value="Genomic_DNA"/>
</dbReference>
<dbReference type="Pfam" id="PF00514">
    <property type="entry name" value="Arm"/>
    <property type="match status" value="3"/>
</dbReference>
<keyword evidence="2" id="KW-0813">Transport</keyword>
<sequence length="200" mass="22645">VFIDLQVLPRLLDLLADNHEKSIKTGACWTISNITAGNEQHIQHVIDANIISPLVQLLQNPEFDIKKEAAWVISNATYSASVEQLRYLASQECIAPLCDLLTCSDPRTVTVCLEAIENILKLDEPDEDLDMDSYVGKTRFRYQYISKKIYDVRGHIAIRNLKSHANTELLGILLDNNKWGRKLVFQIQSHFPGYSGHVTP</sequence>
<keyword evidence="3" id="KW-0677">Repeat</keyword>
<organism evidence="6 7">
    <name type="scientific">Trifolium medium</name>
    <dbReference type="NCBI Taxonomy" id="97028"/>
    <lineage>
        <taxon>Eukaryota</taxon>
        <taxon>Viridiplantae</taxon>
        <taxon>Streptophyta</taxon>
        <taxon>Embryophyta</taxon>
        <taxon>Tracheophyta</taxon>
        <taxon>Spermatophyta</taxon>
        <taxon>Magnoliopsida</taxon>
        <taxon>eudicotyledons</taxon>
        <taxon>Gunneridae</taxon>
        <taxon>Pentapetalae</taxon>
        <taxon>rosids</taxon>
        <taxon>fabids</taxon>
        <taxon>Fabales</taxon>
        <taxon>Fabaceae</taxon>
        <taxon>Papilionoideae</taxon>
        <taxon>50 kb inversion clade</taxon>
        <taxon>NPAAA clade</taxon>
        <taxon>Hologalegina</taxon>
        <taxon>IRL clade</taxon>
        <taxon>Trifolieae</taxon>
        <taxon>Trifolium</taxon>
    </lineage>
</organism>
<evidence type="ECO:0000256" key="2">
    <source>
        <dbReference type="ARBA" id="ARBA00022448"/>
    </source>
</evidence>
<proteinExistence type="inferred from homology"/>
<evidence type="ECO:0000256" key="3">
    <source>
        <dbReference type="ARBA" id="ARBA00022737"/>
    </source>
</evidence>
<feature type="non-terminal residue" evidence="6">
    <location>
        <position position="1"/>
    </location>
</feature>
<evidence type="ECO:0000256" key="1">
    <source>
        <dbReference type="ARBA" id="ARBA00010394"/>
    </source>
</evidence>
<dbReference type="AlphaFoldDB" id="A0A392NIC9"/>
<protein>
    <submittedName>
        <fullName evidence="6">Importin subunit alpha-1-like</fullName>
    </submittedName>
</protein>
<evidence type="ECO:0000313" key="7">
    <source>
        <dbReference type="Proteomes" id="UP000265520"/>
    </source>
</evidence>
<feature type="repeat" description="ARM" evidence="5">
    <location>
        <begin position="49"/>
        <end position="77"/>
    </location>
</feature>
<keyword evidence="4" id="KW-0653">Protein transport</keyword>
<dbReference type="GO" id="GO:0015031">
    <property type="term" value="P:protein transport"/>
    <property type="evidence" value="ECO:0007669"/>
    <property type="project" value="UniProtKB-KW"/>
</dbReference>
<comment type="caution">
    <text evidence="6">The sequence shown here is derived from an EMBL/GenBank/DDBJ whole genome shotgun (WGS) entry which is preliminary data.</text>
</comment>
<evidence type="ECO:0000256" key="5">
    <source>
        <dbReference type="PROSITE-ProRule" id="PRU00259"/>
    </source>
</evidence>
<dbReference type="SUPFAM" id="SSF48371">
    <property type="entry name" value="ARM repeat"/>
    <property type="match status" value="1"/>
</dbReference>
<name>A0A392NIC9_9FABA</name>
<keyword evidence="7" id="KW-1185">Reference proteome</keyword>
<evidence type="ECO:0000313" key="6">
    <source>
        <dbReference type="EMBL" id="MCH98858.1"/>
    </source>
</evidence>
<gene>
    <name evidence="6" type="ORF">A2U01_0019867</name>
</gene>
<dbReference type="SMART" id="SM00185">
    <property type="entry name" value="ARM"/>
    <property type="match status" value="3"/>
</dbReference>
<dbReference type="InterPro" id="IPR016024">
    <property type="entry name" value="ARM-type_fold"/>
</dbReference>
<dbReference type="InterPro" id="IPR011989">
    <property type="entry name" value="ARM-like"/>
</dbReference>